<protein>
    <submittedName>
        <fullName evidence="2">Uncharacterized protein</fullName>
    </submittedName>
</protein>
<feature type="region of interest" description="Disordered" evidence="1">
    <location>
        <begin position="744"/>
        <end position="784"/>
    </location>
</feature>
<reference evidence="2" key="1">
    <citation type="submission" date="2021-02" db="EMBL/GenBank/DDBJ databases">
        <authorList>
            <person name="Dougan E. K."/>
            <person name="Rhodes N."/>
            <person name="Thang M."/>
            <person name="Chan C."/>
        </authorList>
    </citation>
    <scope>NUCLEOTIDE SEQUENCE</scope>
</reference>
<dbReference type="Proteomes" id="UP000601435">
    <property type="component" value="Unassembled WGS sequence"/>
</dbReference>
<evidence type="ECO:0000313" key="2">
    <source>
        <dbReference type="EMBL" id="CAE7258025.1"/>
    </source>
</evidence>
<proteinExistence type="predicted"/>
<dbReference type="OrthoDB" id="422042at2759"/>
<sequence>MAIPLQLKHVEAKLGKAVETVKQLLHAERVPQLAGHVHHQYADKYLLVERATCLAAASQLSCLGALGLTNEHLQTMRRWAAAGSSVSLRFKSKEACSFTREETREEEDPRKHVEETSIGGVLRSTVTSKVVTTITEYFWKFEANYVLEAFCGVGSDSADRLVLVSHTGAVELKTTTKAPAPYPEARVPAINQEVNITWLINTLSEDQVAPQFQVNRTVPGCKTPRRNPETDRAAEHFNSFTDWTQYVAEYFHHLRTVQPRKADESAFSAESVFVPVLPLMFDSNVENAEPEEPPSGLFAVLRSSQPAQGPVFSIGDGNRFLAEELRCLKEHRNNANLAFPGDDGLIRAVEIHAVVTLLHCRNVCDAWKRSLDYVEGMLRQQLVAAIGKEIGAADFAAYMQFHYRKLFLEQYQPKQFCFSVRRSEKHSPEGTVSIDEEAIGIVDGGSIRSPIVAISQCSSQPVAMSFDLSASTTVTFSGPVHLHGWLSHSFSGQSGSNLFLTSRARQFSSMVVLVGRVTSATTFDPTYAAIVQNKDELTIPLELSVIPTPKEFKDAIASLSPSQQAFAKAFRAMQLESTLFGVTVVQIKPQLEKLLNLAEDSLTKEIKLTQDLLELFLKYQIPSDLLSFDGGADSASPGPGTFAPPARSGERVAAVRGHVKAMFDMIEQEKRREIEERRREEEYLRPQLMEIQCEEDVMERSMCAFDDFQEERKDAEAGLKTKVKKKRAKQKDARASASEVVLEITADSVSRPQEEASESQAPKEGSEQPHENQGAAAASNDGATRDFTQVPQELDERFEKLDPDSALRPTIITPGSLWSKRAQKSLLSPPTTFSLSSDDQKREKDAAFDLLDAITKSGAIELSDATLHIVVAATHCFTKTVMDCAVQDNVNPVERVERSALIMASTIHQQPVKELVNPSNVPRLSAASPQMFLEDGHCAELLRKPCRASPRDQEGLLATLALTASDWHADVRKPSLTTLCSVAEATKGRGNLGRAAVAALAPKACEGVAEAAACLKKLGICS</sequence>
<dbReference type="AlphaFoldDB" id="A0A812M4A1"/>
<name>A0A812M4A1_9DINO</name>
<comment type="caution">
    <text evidence="2">The sequence shown here is derived from an EMBL/GenBank/DDBJ whole genome shotgun (WGS) entry which is preliminary data.</text>
</comment>
<gene>
    <name evidence="2" type="ORF">SNEC2469_LOCUS5770</name>
</gene>
<accession>A0A812M4A1</accession>
<feature type="region of interest" description="Disordered" evidence="1">
    <location>
        <begin position="720"/>
        <end position="739"/>
    </location>
</feature>
<evidence type="ECO:0000256" key="1">
    <source>
        <dbReference type="SAM" id="MobiDB-lite"/>
    </source>
</evidence>
<dbReference type="EMBL" id="CAJNJA010010475">
    <property type="protein sequence ID" value="CAE7258025.1"/>
    <property type="molecule type" value="Genomic_DNA"/>
</dbReference>
<evidence type="ECO:0000313" key="3">
    <source>
        <dbReference type="Proteomes" id="UP000601435"/>
    </source>
</evidence>
<keyword evidence="3" id="KW-1185">Reference proteome</keyword>
<organism evidence="2 3">
    <name type="scientific">Symbiodinium necroappetens</name>
    <dbReference type="NCBI Taxonomy" id="1628268"/>
    <lineage>
        <taxon>Eukaryota</taxon>
        <taxon>Sar</taxon>
        <taxon>Alveolata</taxon>
        <taxon>Dinophyceae</taxon>
        <taxon>Suessiales</taxon>
        <taxon>Symbiodiniaceae</taxon>
        <taxon>Symbiodinium</taxon>
    </lineage>
</organism>